<dbReference type="Proteomes" id="UP001500822">
    <property type="component" value="Unassembled WGS sequence"/>
</dbReference>
<protein>
    <recommendedName>
        <fullName evidence="1">DUF218 domain-containing protein</fullName>
    </recommendedName>
</protein>
<gene>
    <name evidence="2" type="ORF">GCM10023217_28620</name>
</gene>
<evidence type="ECO:0000313" key="2">
    <source>
        <dbReference type="EMBL" id="GAA4755218.1"/>
    </source>
</evidence>
<organism evidence="2 3">
    <name type="scientific">Gordonia alkaliphila</name>
    <dbReference type="NCBI Taxonomy" id="1053547"/>
    <lineage>
        <taxon>Bacteria</taxon>
        <taxon>Bacillati</taxon>
        <taxon>Actinomycetota</taxon>
        <taxon>Actinomycetes</taxon>
        <taxon>Mycobacteriales</taxon>
        <taxon>Gordoniaceae</taxon>
        <taxon>Gordonia</taxon>
    </lineage>
</organism>
<dbReference type="Pfam" id="PF02698">
    <property type="entry name" value="DUF218"/>
    <property type="match status" value="1"/>
</dbReference>
<feature type="domain" description="DUF218" evidence="1">
    <location>
        <begin position="43"/>
        <end position="162"/>
    </location>
</feature>
<dbReference type="PANTHER" id="PTHR30336:SF6">
    <property type="entry name" value="INTEGRAL MEMBRANE PROTEIN"/>
    <property type="match status" value="1"/>
</dbReference>
<comment type="caution">
    <text evidence="2">The sequence shown here is derived from an EMBL/GenBank/DDBJ whole genome shotgun (WGS) entry which is preliminary data.</text>
</comment>
<name>A0ABP8ZF37_9ACTN</name>
<sequence>MLVWWGATALSFVVLVASTWSLVAARGRVVEPHQLPANAPTTLIVLGAKAADGEPGTYLRNRLDVAAELYRAGRVDRIVNSGNDSDDAGREVRTMRAYLEAAGVPAVAIVDDPIGMNTAATCRRSAEEFGVRRALIVTQGFHVGRAVGLCRAEGIDVTGVIAPCDGCTGLSLVRNYFREALLSRPRAMFNAFGVGQICQRKGRRGRPVR</sequence>
<keyword evidence="3" id="KW-1185">Reference proteome</keyword>
<dbReference type="InterPro" id="IPR003848">
    <property type="entry name" value="DUF218"/>
</dbReference>
<dbReference type="PANTHER" id="PTHR30336">
    <property type="entry name" value="INNER MEMBRANE PROTEIN, PROBABLE PERMEASE"/>
    <property type="match status" value="1"/>
</dbReference>
<evidence type="ECO:0000259" key="1">
    <source>
        <dbReference type="Pfam" id="PF02698"/>
    </source>
</evidence>
<reference evidence="3" key="1">
    <citation type="journal article" date="2019" name="Int. J. Syst. Evol. Microbiol.">
        <title>The Global Catalogue of Microorganisms (GCM) 10K type strain sequencing project: providing services to taxonomists for standard genome sequencing and annotation.</title>
        <authorList>
            <consortium name="The Broad Institute Genomics Platform"/>
            <consortium name="The Broad Institute Genome Sequencing Center for Infectious Disease"/>
            <person name="Wu L."/>
            <person name="Ma J."/>
        </authorList>
    </citation>
    <scope>NUCLEOTIDE SEQUENCE [LARGE SCALE GENOMIC DNA]</scope>
    <source>
        <strain evidence="3">JCM 18077</strain>
    </source>
</reference>
<proteinExistence type="predicted"/>
<dbReference type="EMBL" id="BAABIE010000014">
    <property type="protein sequence ID" value="GAA4755218.1"/>
    <property type="molecule type" value="Genomic_DNA"/>
</dbReference>
<dbReference type="InterPro" id="IPR051599">
    <property type="entry name" value="Cell_Envelope_Assoc"/>
</dbReference>
<dbReference type="CDD" id="cd06259">
    <property type="entry name" value="YdcF-like"/>
    <property type="match status" value="1"/>
</dbReference>
<evidence type="ECO:0000313" key="3">
    <source>
        <dbReference type="Proteomes" id="UP001500822"/>
    </source>
</evidence>
<accession>A0ABP8ZF37</accession>